<evidence type="ECO:0000259" key="2">
    <source>
        <dbReference type="Pfam" id="PF22960"/>
    </source>
</evidence>
<keyword evidence="1" id="KW-0833">Ubl conjugation pathway</keyword>
<dbReference type="AlphaFoldDB" id="A0A0G4KKQ2"/>
<dbReference type="InterPro" id="IPR039164">
    <property type="entry name" value="UBR1-like"/>
</dbReference>
<sequence>MTTFKPPEGVSDVGTFELKDEYLEYLDPYIAHYNKNQREESETAYRKKMARRTGKTVEEI</sequence>
<dbReference type="EC" id="2.3.2.27" evidence="1"/>
<evidence type="ECO:0000313" key="4">
    <source>
        <dbReference type="Proteomes" id="UP000045706"/>
    </source>
</evidence>
<proteinExistence type="inferred from homology"/>
<dbReference type="GO" id="GO:0016567">
    <property type="term" value="P:protein ubiquitination"/>
    <property type="evidence" value="ECO:0007669"/>
    <property type="project" value="UniProtKB-UniRule"/>
</dbReference>
<feature type="non-terminal residue" evidence="3">
    <location>
        <position position="60"/>
    </location>
</feature>
<keyword evidence="1" id="KW-0808">Transferase</keyword>
<dbReference type="EMBL" id="CVQI01001283">
    <property type="protein sequence ID" value="CRK08332.1"/>
    <property type="molecule type" value="Genomic_DNA"/>
</dbReference>
<comment type="catalytic activity">
    <reaction evidence="1">
        <text>S-ubiquitinyl-[E2 ubiquitin-conjugating enzyme]-L-cysteine + [acceptor protein]-L-lysine = [E2 ubiquitin-conjugating enzyme]-L-cysteine + N(6)-ubiquitinyl-[acceptor protein]-L-lysine.</text>
        <dbReference type="EC" id="2.3.2.27"/>
    </reaction>
</comment>
<accession>A0A0G4KKQ2</accession>
<keyword evidence="1" id="KW-0862">Zinc</keyword>
<dbReference type="GO" id="GO:0061630">
    <property type="term" value="F:ubiquitin protein ligase activity"/>
    <property type="evidence" value="ECO:0007669"/>
    <property type="project" value="UniProtKB-UniRule"/>
</dbReference>
<dbReference type="GO" id="GO:0000151">
    <property type="term" value="C:ubiquitin ligase complex"/>
    <property type="evidence" value="ECO:0007669"/>
    <property type="project" value="TreeGrafter"/>
</dbReference>
<evidence type="ECO:0000256" key="1">
    <source>
        <dbReference type="RuleBase" id="RU366018"/>
    </source>
</evidence>
<keyword evidence="1" id="KW-0479">Metal-binding</keyword>
<gene>
    <name evidence="3" type="ORF">BN1723_020940</name>
</gene>
<dbReference type="InterPro" id="IPR055194">
    <property type="entry name" value="UBR1-like_WH"/>
</dbReference>
<dbReference type="Pfam" id="PF22960">
    <property type="entry name" value="WHD_UBR1"/>
    <property type="match status" value="1"/>
</dbReference>
<comment type="function">
    <text evidence="1">Ubiquitin ligase protein which is a component of the N-end rule pathway. Recognizes and binds to proteins bearing specific N-terminal residues that are destabilizing according to the N-end rule, leading to their ubiquitination and subsequent degradation.</text>
</comment>
<comment type="similarity">
    <text evidence="1">Belongs to the E3 ubiquitin-protein ligase UBR1-like family.</text>
</comment>
<reference evidence="4" key="1">
    <citation type="submission" date="2015-05" db="EMBL/GenBank/DDBJ databases">
        <authorList>
            <person name="Fogelqvist Johan"/>
        </authorList>
    </citation>
    <scope>NUCLEOTIDE SEQUENCE [LARGE SCALE GENOMIC DNA]</scope>
</reference>
<keyword evidence="1" id="KW-0863">Zinc-finger</keyword>
<protein>
    <recommendedName>
        <fullName evidence="1">E3 ubiquitin-protein ligase</fullName>
        <ecNumber evidence="1">2.3.2.27</ecNumber>
    </recommendedName>
</protein>
<organism evidence="3 4">
    <name type="scientific">Verticillium longisporum</name>
    <name type="common">Verticillium dahliae var. longisporum</name>
    <dbReference type="NCBI Taxonomy" id="100787"/>
    <lineage>
        <taxon>Eukaryota</taxon>
        <taxon>Fungi</taxon>
        <taxon>Dikarya</taxon>
        <taxon>Ascomycota</taxon>
        <taxon>Pezizomycotina</taxon>
        <taxon>Sordariomycetes</taxon>
        <taxon>Hypocreomycetidae</taxon>
        <taxon>Glomerellales</taxon>
        <taxon>Plectosphaerellaceae</taxon>
        <taxon>Verticillium</taxon>
    </lineage>
</organism>
<dbReference type="PANTHER" id="PTHR21497">
    <property type="entry name" value="UBIQUITIN LIGASE E3 ALPHA-RELATED"/>
    <property type="match status" value="1"/>
</dbReference>
<dbReference type="GO" id="GO:0005737">
    <property type="term" value="C:cytoplasm"/>
    <property type="evidence" value="ECO:0007669"/>
    <property type="project" value="TreeGrafter"/>
</dbReference>
<evidence type="ECO:0000313" key="3">
    <source>
        <dbReference type="EMBL" id="CRK08332.1"/>
    </source>
</evidence>
<dbReference type="GO" id="GO:0071596">
    <property type="term" value="P:ubiquitin-dependent protein catabolic process via the N-end rule pathway"/>
    <property type="evidence" value="ECO:0007669"/>
    <property type="project" value="UniProtKB-UniRule"/>
</dbReference>
<name>A0A0G4KKQ2_VERLO</name>
<comment type="pathway">
    <text evidence="1">Protein modification; protein ubiquitination.</text>
</comment>
<feature type="domain" description="E3 ubiquitin-protein ligase UBR1-like winged-helix" evidence="2">
    <location>
        <begin position="1"/>
        <end position="58"/>
    </location>
</feature>
<dbReference type="Proteomes" id="UP000045706">
    <property type="component" value="Unassembled WGS sequence"/>
</dbReference>
<dbReference type="GO" id="GO:0008270">
    <property type="term" value="F:zinc ion binding"/>
    <property type="evidence" value="ECO:0007669"/>
    <property type="project" value="UniProtKB-UniRule"/>
</dbReference>
<dbReference type="PANTHER" id="PTHR21497:SF24">
    <property type="entry name" value="E3 UBIQUITIN-PROTEIN LIGASE UBR1"/>
    <property type="match status" value="1"/>
</dbReference>